<sequence>MWMAEHSASKTVTLERFVATRGTTMLRTAAFLAGDLRAAMDAAQRTNRESVESLRVEPTCLTITIS</sequence>
<accession>A0A1S1RJJ3</accession>
<dbReference type="AlphaFoldDB" id="A0A1S1RJJ3"/>
<evidence type="ECO:0000313" key="1">
    <source>
        <dbReference type="EMBL" id="OHV46390.1"/>
    </source>
</evidence>
<proteinExistence type="predicted"/>
<keyword evidence="2" id="KW-1185">Reference proteome</keyword>
<organism evidence="1 2">
    <name type="scientific">Parafrankia colletiae</name>
    <dbReference type="NCBI Taxonomy" id="573497"/>
    <lineage>
        <taxon>Bacteria</taxon>
        <taxon>Bacillati</taxon>
        <taxon>Actinomycetota</taxon>
        <taxon>Actinomycetes</taxon>
        <taxon>Frankiales</taxon>
        <taxon>Frankiaceae</taxon>
        <taxon>Parafrankia</taxon>
    </lineage>
</organism>
<gene>
    <name evidence="1" type="ORF">CC117_01755</name>
</gene>
<reference evidence="2" key="1">
    <citation type="submission" date="2016-07" db="EMBL/GenBank/DDBJ databases">
        <title>Sequence Frankia sp. strain CcI1.17.</title>
        <authorList>
            <person name="Ghodhbane-Gtari F."/>
            <person name="Swanson E."/>
            <person name="Gueddou A."/>
            <person name="Morris K."/>
            <person name="Hezbri K."/>
            <person name="Ktari A."/>
            <person name="Nouioui I."/>
            <person name="Abebe-Akele F."/>
            <person name="Simpson S."/>
            <person name="Thomas K."/>
            <person name="Gtari M."/>
            <person name="Tisa L.S."/>
            <person name="Hurst S."/>
        </authorList>
    </citation>
    <scope>NUCLEOTIDE SEQUENCE [LARGE SCALE GENOMIC DNA]</scope>
    <source>
        <strain evidence="2">Cc1.17</strain>
    </source>
</reference>
<evidence type="ECO:0000313" key="2">
    <source>
        <dbReference type="Proteomes" id="UP000179627"/>
    </source>
</evidence>
<name>A0A1S1RJJ3_9ACTN</name>
<comment type="caution">
    <text evidence="1">The sequence shown here is derived from an EMBL/GenBank/DDBJ whole genome shotgun (WGS) entry which is preliminary data.</text>
</comment>
<protein>
    <submittedName>
        <fullName evidence="1">Uncharacterized protein</fullName>
    </submittedName>
</protein>
<dbReference type="EMBL" id="MBLM01000002">
    <property type="protein sequence ID" value="OHV46390.1"/>
    <property type="molecule type" value="Genomic_DNA"/>
</dbReference>
<dbReference type="Proteomes" id="UP000179627">
    <property type="component" value="Unassembled WGS sequence"/>
</dbReference>